<protein>
    <recommendedName>
        <fullName evidence="1">DNA (cytosine-5-)-methyltransferase</fullName>
        <ecNumber evidence="1">2.1.1.37</ecNumber>
    </recommendedName>
</protein>
<feature type="active site" evidence="7">
    <location>
        <position position="144"/>
    </location>
</feature>
<keyword evidence="3 7" id="KW-0808">Transferase</keyword>
<evidence type="ECO:0000256" key="4">
    <source>
        <dbReference type="ARBA" id="ARBA00022691"/>
    </source>
</evidence>
<keyword evidence="4 7" id="KW-0949">S-adenosyl-L-methionine</keyword>
<dbReference type="Pfam" id="PF00145">
    <property type="entry name" value="DNA_methylase"/>
    <property type="match status" value="2"/>
</dbReference>
<dbReference type="PANTHER" id="PTHR10629">
    <property type="entry name" value="CYTOSINE-SPECIFIC METHYLTRANSFERASE"/>
    <property type="match status" value="1"/>
</dbReference>
<evidence type="ECO:0000256" key="3">
    <source>
        <dbReference type="ARBA" id="ARBA00022679"/>
    </source>
</evidence>
<name>A0A2A2PQJ1_9PSED</name>
<gene>
    <name evidence="9" type="ORF">CKQ80_21315</name>
</gene>
<evidence type="ECO:0000256" key="6">
    <source>
        <dbReference type="ARBA" id="ARBA00047422"/>
    </source>
</evidence>
<dbReference type="GO" id="GO:0003886">
    <property type="term" value="F:DNA (cytosine-5-)-methyltransferase activity"/>
    <property type="evidence" value="ECO:0007669"/>
    <property type="project" value="UniProtKB-EC"/>
</dbReference>
<dbReference type="GO" id="GO:0032259">
    <property type="term" value="P:methylation"/>
    <property type="evidence" value="ECO:0007669"/>
    <property type="project" value="UniProtKB-KW"/>
</dbReference>
<dbReference type="InterPro" id="IPR001525">
    <property type="entry name" value="C5_MeTfrase"/>
</dbReference>
<dbReference type="AlphaFoldDB" id="A0A2A2PQJ1"/>
<organism evidence="9 10">
    <name type="scientific">Pseudomonas moraviensis</name>
    <dbReference type="NCBI Taxonomy" id="321662"/>
    <lineage>
        <taxon>Bacteria</taxon>
        <taxon>Pseudomonadati</taxon>
        <taxon>Pseudomonadota</taxon>
        <taxon>Gammaproteobacteria</taxon>
        <taxon>Pseudomonadales</taxon>
        <taxon>Pseudomonadaceae</taxon>
        <taxon>Pseudomonas</taxon>
    </lineage>
</organism>
<dbReference type="RefSeq" id="WP_095668532.1">
    <property type="nucleotide sequence ID" value="NZ_NRSS01000003.1"/>
</dbReference>
<dbReference type="Gene3D" id="3.90.120.10">
    <property type="entry name" value="DNA Methylase, subunit A, domain 2"/>
    <property type="match status" value="1"/>
</dbReference>
<evidence type="ECO:0000256" key="8">
    <source>
        <dbReference type="RuleBase" id="RU000416"/>
    </source>
</evidence>
<evidence type="ECO:0000313" key="10">
    <source>
        <dbReference type="Proteomes" id="UP000217830"/>
    </source>
</evidence>
<evidence type="ECO:0000256" key="5">
    <source>
        <dbReference type="ARBA" id="ARBA00022747"/>
    </source>
</evidence>
<evidence type="ECO:0000256" key="7">
    <source>
        <dbReference type="PROSITE-ProRule" id="PRU01016"/>
    </source>
</evidence>
<evidence type="ECO:0000256" key="1">
    <source>
        <dbReference type="ARBA" id="ARBA00011975"/>
    </source>
</evidence>
<comment type="catalytic activity">
    <reaction evidence="6">
        <text>a 2'-deoxycytidine in DNA + S-adenosyl-L-methionine = a 5-methyl-2'-deoxycytidine in DNA + S-adenosyl-L-homocysteine + H(+)</text>
        <dbReference type="Rhea" id="RHEA:13681"/>
        <dbReference type="Rhea" id="RHEA-COMP:11369"/>
        <dbReference type="Rhea" id="RHEA-COMP:11370"/>
        <dbReference type="ChEBI" id="CHEBI:15378"/>
        <dbReference type="ChEBI" id="CHEBI:57856"/>
        <dbReference type="ChEBI" id="CHEBI:59789"/>
        <dbReference type="ChEBI" id="CHEBI:85452"/>
        <dbReference type="ChEBI" id="CHEBI:85454"/>
        <dbReference type="EC" id="2.1.1.37"/>
    </reaction>
</comment>
<dbReference type="Proteomes" id="UP000217830">
    <property type="component" value="Unassembled WGS sequence"/>
</dbReference>
<keyword evidence="2 7" id="KW-0489">Methyltransferase</keyword>
<dbReference type="InterPro" id="IPR029063">
    <property type="entry name" value="SAM-dependent_MTases_sf"/>
</dbReference>
<keyword evidence="5" id="KW-0680">Restriction system</keyword>
<dbReference type="EMBL" id="NRST01000001">
    <property type="protein sequence ID" value="PAW57732.1"/>
    <property type="molecule type" value="Genomic_DNA"/>
</dbReference>
<dbReference type="InterPro" id="IPR050390">
    <property type="entry name" value="C5-Methyltransferase"/>
</dbReference>
<dbReference type="Gene3D" id="3.40.50.150">
    <property type="entry name" value="Vaccinia Virus protein VP39"/>
    <property type="match status" value="1"/>
</dbReference>
<dbReference type="EC" id="2.1.1.37" evidence="1"/>
<dbReference type="PRINTS" id="PR00105">
    <property type="entry name" value="C5METTRFRASE"/>
</dbReference>
<sequence>MNLPLGRDTAIESDTEFSKPIQIVDLFAGPGGLGEGFASSGDGSRFEILVSAEMNPIARETLKLRAFYRLLKQKNPDRLSDYYNFCNGKSEKPYSDLSESQWLEAEEEARCITLGSEEGDAELDSILDRRLEDRPWVLIGGPPCQAYSIVGRSRNQGKADYSAENDHRHFLYKEYLRIIKERKPAVFVMENVKGILSSKIAGESIFTQILQDLTDPNKALGDSTPGTKYRICSLVTGQSFGPGEDVSKVDPRSFIIKSEEYGIPQARHRVILLGIALDEQGCIEEYECIPKAIDRVNTKQVLDDLPELRSRLTKQVDNGEAWYKEVANHLDGLISEVDGRMDPKLSSEMKITREALLSASLEVGALRVRRRKGDGKTKDEGLDRWYRDEKLDYWLNHDARGHMPSDLRRYMFASVYARAYKTSPKGHQQFSLSGLAPAHKNWESGKFSDRFRVQLEQLPATTITSHISKDGHYFIHYDPKQCRSLTVREAARLQTFPDNYFFQGNRTHQFHQVGNAVPPLLASKIASVVYGIVFKKISMTHQN</sequence>
<evidence type="ECO:0000313" key="9">
    <source>
        <dbReference type="EMBL" id="PAW57732.1"/>
    </source>
</evidence>
<dbReference type="NCBIfam" id="TIGR00675">
    <property type="entry name" value="dcm"/>
    <property type="match status" value="1"/>
</dbReference>
<keyword evidence="10" id="KW-1185">Reference proteome</keyword>
<accession>A0A2A2PQJ1</accession>
<comment type="similarity">
    <text evidence="7 8">Belongs to the class I-like SAM-binding methyltransferase superfamily. C5-methyltransferase family.</text>
</comment>
<dbReference type="GO" id="GO:0009307">
    <property type="term" value="P:DNA restriction-modification system"/>
    <property type="evidence" value="ECO:0007669"/>
    <property type="project" value="UniProtKB-KW"/>
</dbReference>
<evidence type="ECO:0000256" key="2">
    <source>
        <dbReference type="ARBA" id="ARBA00022603"/>
    </source>
</evidence>
<comment type="caution">
    <text evidence="9">The sequence shown here is derived from an EMBL/GenBank/DDBJ whole genome shotgun (WGS) entry which is preliminary data.</text>
</comment>
<dbReference type="PROSITE" id="PS51679">
    <property type="entry name" value="SAM_MT_C5"/>
    <property type="match status" value="1"/>
</dbReference>
<proteinExistence type="inferred from homology"/>
<reference evidence="9 10" key="1">
    <citation type="submission" date="2017-08" db="EMBL/GenBank/DDBJ databases">
        <title>Draft Genome Sequence of Pseudomonas moraviensis TYU6, isolated from Taxus cuspidata by using PacBio Single-Molecule Real-Time Technology.</title>
        <authorList>
            <person name="Baek K.-H."/>
            <person name="Mishra A.K."/>
        </authorList>
    </citation>
    <scope>NUCLEOTIDE SEQUENCE [LARGE SCALE GENOMIC DNA]</scope>
    <source>
        <strain evidence="9 10">TYU6</strain>
    </source>
</reference>
<dbReference type="SUPFAM" id="SSF53335">
    <property type="entry name" value="S-adenosyl-L-methionine-dependent methyltransferases"/>
    <property type="match status" value="1"/>
</dbReference>
<dbReference type="GO" id="GO:0044027">
    <property type="term" value="P:negative regulation of gene expression via chromosomal CpG island methylation"/>
    <property type="evidence" value="ECO:0007669"/>
    <property type="project" value="TreeGrafter"/>
</dbReference>
<dbReference type="GO" id="GO:0003677">
    <property type="term" value="F:DNA binding"/>
    <property type="evidence" value="ECO:0007669"/>
    <property type="project" value="TreeGrafter"/>
</dbReference>
<dbReference type="PANTHER" id="PTHR10629:SF52">
    <property type="entry name" value="DNA (CYTOSINE-5)-METHYLTRANSFERASE 1"/>
    <property type="match status" value="1"/>
</dbReference>